<accession>A0ACC2V386</accession>
<name>A0ACC2V386_9TREE</name>
<sequence>MHVRWPCRDITDSTGPVDEDALKIAEKENGPCELKEWLQRRIKKNFESEEMMKKLAHAFGECEMAIQRKRPFQECLGSAGKDFRNALVGKRAKLPYADFLKDKNRARQEFMNSLRLHPGIAGSPPQSPSELSTDADDGHYSQSRDGALTWTATNSPVEMLPSELGSVDRLILTEALNRLQQRQNWSAPYPQTGEVIGDLPDMLSRLALDPDVGPEVENRSTNESSPTETIPEASARSPSAHASLVAQAPGSRSSTRLTGLTRTTESFGPVTRHEDGLLTPSSIPASPTATGMRGSSREPIP</sequence>
<dbReference type="Proteomes" id="UP001230649">
    <property type="component" value="Unassembled WGS sequence"/>
</dbReference>
<reference evidence="1" key="1">
    <citation type="submission" date="2023-04" db="EMBL/GenBank/DDBJ databases">
        <title>Draft Genome sequencing of Naganishia species isolated from polar environments using Oxford Nanopore Technology.</title>
        <authorList>
            <person name="Leo P."/>
            <person name="Venkateswaran K."/>
        </authorList>
    </citation>
    <scope>NUCLEOTIDE SEQUENCE</scope>
    <source>
        <strain evidence="1">MNA-CCFEE 5262</strain>
    </source>
</reference>
<evidence type="ECO:0000313" key="1">
    <source>
        <dbReference type="EMBL" id="KAJ9093101.1"/>
    </source>
</evidence>
<protein>
    <submittedName>
        <fullName evidence="1">Uncharacterized protein</fullName>
    </submittedName>
</protein>
<proteinExistence type="predicted"/>
<dbReference type="EMBL" id="JASBWS010000161">
    <property type="protein sequence ID" value="KAJ9093101.1"/>
    <property type="molecule type" value="Genomic_DNA"/>
</dbReference>
<keyword evidence="2" id="KW-1185">Reference proteome</keyword>
<gene>
    <name evidence="1" type="ORF">QFC20_007209</name>
</gene>
<organism evidence="1 2">
    <name type="scientific">Naganishia adeliensis</name>
    <dbReference type="NCBI Taxonomy" id="92952"/>
    <lineage>
        <taxon>Eukaryota</taxon>
        <taxon>Fungi</taxon>
        <taxon>Dikarya</taxon>
        <taxon>Basidiomycota</taxon>
        <taxon>Agaricomycotina</taxon>
        <taxon>Tremellomycetes</taxon>
        <taxon>Filobasidiales</taxon>
        <taxon>Filobasidiaceae</taxon>
        <taxon>Naganishia</taxon>
    </lineage>
</organism>
<comment type="caution">
    <text evidence="1">The sequence shown here is derived from an EMBL/GenBank/DDBJ whole genome shotgun (WGS) entry which is preliminary data.</text>
</comment>
<evidence type="ECO:0000313" key="2">
    <source>
        <dbReference type="Proteomes" id="UP001230649"/>
    </source>
</evidence>